<protein>
    <recommendedName>
        <fullName evidence="3">Tautomerase family protein</fullName>
    </recommendedName>
</protein>
<dbReference type="SUPFAM" id="SSF55331">
    <property type="entry name" value="Tautomerase/MIF"/>
    <property type="match status" value="1"/>
</dbReference>
<dbReference type="Gene3D" id="3.30.429.10">
    <property type="entry name" value="Macrophage Migration Inhibitory Factor"/>
    <property type="match status" value="1"/>
</dbReference>
<name>A0ABX4IXK4_9HYPH</name>
<proteinExistence type="predicted"/>
<dbReference type="InterPro" id="IPR014347">
    <property type="entry name" value="Tautomerase/MIF_sf"/>
</dbReference>
<sequence>MPFITTKISGSLTEEQEIRLVSGLGKAIECVPGKTQESLMLSFEDNCHLYLRGDGSQPMAYVTVAVFGNPFHWGYEQLSLTIAQLFQETMSIDQTRVYIKYEDIPSWSVGGWTFGRVEAT</sequence>
<dbReference type="Proteomes" id="UP000219972">
    <property type="component" value="Unassembled WGS sequence"/>
</dbReference>
<dbReference type="Pfam" id="PF01187">
    <property type="entry name" value="MIF"/>
    <property type="match status" value="1"/>
</dbReference>
<evidence type="ECO:0000313" key="1">
    <source>
        <dbReference type="EMBL" id="PDS46411.1"/>
    </source>
</evidence>
<reference evidence="1 2" key="1">
    <citation type="submission" date="2017-09" db="EMBL/GenBank/DDBJ databases">
        <title>Comparative genomics of rhizobia isolated from Phaseolus vulgaris in China.</title>
        <authorList>
            <person name="Tong W."/>
        </authorList>
    </citation>
    <scope>NUCLEOTIDE SEQUENCE [LARGE SCALE GENOMIC DNA]</scope>
    <source>
        <strain evidence="1 2">Y27</strain>
    </source>
</reference>
<dbReference type="InterPro" id="IPR001398">
    <property type="entry name" value="Macrophage_inhib_fac"/>
</dbReference>
<comment type="caution">
    <text evidence="1">The sequence shown here is derived from an EMBL/GenBank/DDBJ whole genome shotgun (WGS) entry which is preliminary data.</text>
</comment>
<dbReference type="EMBL" id="NWSL01000054">
    <property type="protein sequence ID" value="PDS46411.1"/>
    <property type="molecule type" value="Genomic_DNA"/>
</dbReference>
<gene>
    <name evidence="1" type="ORF">CO662_35615</name>
</gene>
<accession>A0ABX4IXK4</accession>
<organism evidence="1 2">
    <name type="scientific">Rhizobium anhuiense</name>
    <dbReference type="NCBI Taxonomy" id="1184720"/>
    <lineage>
        <taxon>Bacteria</taxon>
        <taxon>Pseudomonadati</taxon>
        <taxon>Pseudomonadota</taxon>
        <taxon>Alphaproteobacteria</taxon>
        <taxon>Hyphomicrobiales</taxon>
        <taxon>Rhizobiaceae</taxon>
        <taxon>Rhizobium/Agrobacterium group</taxon>
        <taxon>Rhizobium</taxon>
    </lineage>
</organism>
<evidence type="ECO:0000313" key="2">
    <source>
        <dbReference type="Proteomes" id="UP000219972"/>
    </source>
</evidence>
<evidence type="ECO:0008006" key="3">
    <source>
        <dbReference type="Google" id="ProtNLM"/>
    </source>
</evidence>
<dbReference type="RefSeq" id="WP_097545430.1">
    <property type="nucleotide sequence ID" value="NZ_NWSK01000026.1"/>
</dbReference>
<keyword evidence="2" id="KW-1185">Reference proteome</keyword>